<dbReference type="EMBL" id="REGN01009888">
    <property type="protein sequence ID" value="RNA00149.1"/>
    <property type="molecule type" value="Genomic_DNA"/>
</dbReference>
<name>A0A3M7PMC6_BRAPC</name>
<protein>
    <submittedName>
        <fullName evidence="1">Uncharacterized protein</fullName>
    </submittedName>
</protein>
<gene>
    <name evidence="1" type="ORF">BpHYR1_002969</name>
</gene>
<reference evidence="1 2" key="1">
    <citation type="journal article" date="2018" name="Sci. Rep.">
        <title>Genomic signatures of local adaptation to the degree of environmental predictability in rotifers.</title>
        <authorList>
            <person name="Franch-Gras L."/>
            <person name="Hahn C."/>
            <person name="Garcia-Roger E.M."/>
            <person name="Carmona M.J."/>
            <person name="Serra M."/>
            <person name="Gomez A."/>
        </authorList>
    </citation>
    <scope>NUCLEOTIDE SEQUENCE [LARGE SCALE GENOMIC DNA]</scope>
    <source>
        <strain evidence="1">HYR1</strain>
    </source>
</reference>
<keyword evidence="2" id="KW-1185">Reference proteome</keyword>
<sequence>MHTIKKYLPSVYVLAGQLHGPNFLAASLAAKVAVRPSRRSCSRPKKFLAASMAVCTVPNTNYNCQL</sequence>
<proteinExistence type="predicted"/>
<organism evidence="1 2">
    <name type="scientific">Brachionus plicatilis</name>
    <name type="common">Marine rotifer</name>
    <name type="synonym">Brachionus muelleri</name>
    <dbReference type="NCBI Taxonomy" id="10195"/>
    <lineage>
        <taxon>Eukaryota</taxon>
        <taxon>Metazoa</taxon>
        <taxon>Spiralia</taxon>
        <taxon>Gnathifera</taxon>
        <taxon>Rotifera</taxon>
        <taxon>Eurotatoria</taxon>
        <taxon>Monogononta</taxon>
        <taxon>Pseudotrocha</taxon>
        <taxon>Ploima</taxon>
        <taxon>Brachionidae</taxon>
        <taxon>Brachionus</taxon>
    </lineage>
</organism>
<comment type="caution">
    <text evidence="1">The sequence shown here is derived from an EMBL/GenBank/DDBJ whole genome shotgun (WGS) entry which is preliminary data.</text>
</comment>
<dbReference type="AlphaFoldDB" id="A0A3M7PMC6"/>
<accession>A0A3M7PMC6</accession>
<evidence type="ECO:0000313" key="2">
    <source>
        <dbReference type="Proteomes" id="UP000276133"/>
    </source>
</evidence>
<evidence type="ECO:0000313" key="1">
    <source>
        <dbReference type="EMBL" id="RNA00149.1"/>
    </source>
</evidence>
<dbReference type="Proteomes" id="UP000276133">
    <property type="component" value="Unassembled WGS sequence"/>
</dbReference>